<dbReference type="AlphaFoldDB" id="A0A822Z325"/>
<gene>
    <name evidence="1" type="ORF">HUJ06_013413</name>
</gene>
<comment type="caution">
    <text evidence="1">The sequence shown here is derived from an EMBL/GenBank/DDBJ whole genome shotgun (WGS) entry which is preliminary data.</text>
</comment>
<name>A0A822Z325_NELNU</name>
<protein>
    <submittedName>
        <fullName evidence="1">Uncharacterized protein</fullName>
    </submittedName>
</protein>
<proteinExistence type="predicted"/>
<evidence type="ECO:0000313" key="2">
    <source>
        <dbReference type="Proteomes" id="UP000607653"/>
    </source>
</evidence>
<sequence>MPPFLGVIKDYTASVVDDCSARFKCFFWRKLSLDFEVEETRVMGLGKTK</sequence>
<dbReference type="Proteomes" id="UP000607653">
    <property type="component" value="Unassembled WGS sequence"/>
</dbReference>
<evidence type="ECO:0000313" key="1">
    <source>
        <dbReference type="EMBL" id="DAD39090.1"/>
    </source>
</evidence>
<reference evidence="1 2" key="1">
    <citation type="journal article" date="2020" name="Mol. Biol. Evol.">
        <title>Distinct Expression and Methylation Patterns for Genes with Different Fates following a Single Whole-Genome Duplication in Flowering Plants.</title>
        <authorList>
            <person name="Shi T."/>
            <person name="Rahmani R.S."/>
            <person name="Gugger P.F."/>
            <person name="Wang M."/>
            <person name="Li H."/>
            <person name="Zhang Y."/>
            <person name="Li Z."/>
            <person name="Wang Q."/>
            <person name="Van de Peer Y."/>
            <person name="Marchal K."/>
            <person name="Chen J."/>
        </authorList>
    </citation>
    <scope>NUCLEOTIDE SEQUENCE [LARGE SCALE GENOMIC DNA]</scope>
    <source>
        <tissue evidence="1">Leaf</tissue>
    </source>
</reference>
<keyword evidence="2" id="KW-1185">Reference proteome</keyword>
<accession>A0A822Z325</accession>
<dbReference type="EMBL" id="DUZY01000005">
    <property type="protein sequence ID" value="DAD39090.1"/>
    <property type="molecule type" value="Genomic_DNA"/>
</dbReference>
<organism evidence="1 2">
    <name type="scientific">Nelumbo nucifera</name>
    <name type="common">Sacred lotus</name>
    <dbReference type="NCBI Taxonomy" id="4432"/>
    <lineage>
        <taxon>Eukaryota</taxon>
        <taxon>Viridiplantae</taxon>
        <taxon>Streptophyta</taxon>
        <taxon>Embryophyta</taxon>
        <taxon>Tracheophyta</taxon>
        <taxon>Spermatophyta</taxon>
        <taxon>Magnoliopsida</taxon>
        <taxon>Proteales</taxon>
        <taxon>Nelumbonaceae</taxon>
        <taxon>Nelumbo</taxon>
    </lineage>
</organism>